<sequence length="163" mass="16886">MATRTLLVLATLGAAACAKHGSAGAPRPADSVQVGYGAQPREKTTGAVTALSSDDVMKGRPFSIEELLRGKVAGLEIIQTGSSVRFRIRGAASISQEQEPLVIVDDEMIQAGNIVNALAGLTPSDIKQVAVLKDVASTSIYGGRGAGGVILITTKNKREDKND</sequence>
<geneLocation type="plasmid" evidence="4 5">
    <name>1</name>
</geneLocation>
<evidence type="ECO:0000313" key="5">
    <source>
        <dbReference type="Proteomes" id="UP000019151"/>
    </source>
</evidence>
<name>W0RPX4_9BACT</name>
<keyword evidence="4" id="KW-0614">Plasmid</keyword>
<reference evidence="4 5" key="1">
    <citation type="journal article" date="2014" name="Genome Announc.">
        <title>Genome Sequence and Methylome of Soil Bacterium Gemmatirosa kalamazoonensis KBS708T, a Member of the Rarely Cultivated Gemmatimonadetes Phylum.</title>
        <authorList>
            <person name="Debruyn J.M."/>
            <person name="Radosevich M."/>
            <person name="Wommack K.E."/>
            <person name="Polson S.W."/>
            <person name="Hauser L.J."/>
            <person name="Fawaz M.N."/>
            <person name="Korlach J."/>
            <person name="Tsai Y.C."/>
        </authorList>
    </citation>
    <scope>NUCLEOTIDE SEQUENCE [LARGE SCALE GENOMIC DNA]</scope>
    <source>
        <strain evidence="4 5">KBS708</strain>
        <plasmid evidence="5">Plasmid 1</plasmid>
    </source>
</reference>
<comment type="subcellular location">
    <subcellularLocation>
        <location evidence="2">Cell outer membrane</location>
        <topology evidence="2">Multi-pass membrane protein</topology>
    </subcellularLocation>
</comment>
<gene>
    <name evidence="4" type="ORF">J421_4855</name>
</gene>
<dbReference type="PROSITE" id="PS52016">
    <property type="entry name" value="TONB_DEPENDENT_REC_3"/>
    <property type="match status" value="1"/>
</dbReference>
<accession>W0RPX4</accession>
<dbReference type="PANTHER" id="PTHR30069:SF29">
    <property type="entry name" value="HEMOGLOBIN AND HEMOGLOBIN-HAPTOGLOBIN-BINDING PROTEIN 1-RELATED"/>
    <property type="match status" value="1"/>
</dbReference>
<keyword evidence="1" id="KW-0732">Signal</keyword>
<organism evidence="4 5">
    <name type="scientific">Gemmatirosa kalamazoonensis</name>
    <dbReference type="NCBI Taxonomy" id="861299"/>
    <lineage>
        <taxon>Bacteria</taxon>
        <taxon>Pseudomonadati</taxon>
        <taxon>Gemmatimonadota</taxon>
        <taxon>Gemmatimonadia</taxon>
        <taxon>Gemmatimonadales</taxon>
        <taxon>Gemmatimonadaceae</taxon>
        <taxon>Gemmatirosa</taxon>
    </lineage>
</organism>
<evidence type="ECO:0000313" key="4">
    <source>
        <dbReference type="EMBL" id="AHG92390.1"/>
    </source>
</evidence>
<dbReference type="KEGG" id="gba:J421_4855"/>
<keyword evidence="2" id="KW-1134">Transmembrane beta strand</keyword>
<dbReference type="SUPFAM" id="SSF56935">
    <property type="entry name" value="Porins"/>
    <property type="match status" value="1"/>
</dbReference>
<dbReference type="OrthoDB" id="721000at2"/>
<comment type="similarity">
    <text evidence="2">Belongs to the TonB-dependent receptor family.</text>
</comment>
<dbReference type="InterPro" id="IPR037066">
    <property type="entry name" value="Plug_dom_sf"/>
</dbReference>
<keyword evidence="2" id="KW-0472">Membrane</keyword>
<dbReference type="Pfam" id="PF07715">
    <property type="entry name" value="Plug"/>
    <property type="match status" value="1"/>
</dbReference>
<dbReference type="PROSITE" id="PS51257">
    <property type="entry name" value="PROKAR_LIPOPROTEIN"/>
    <property type="match status" value="1"/>
</dbReference>
<dbReference type="Gene3D" id="2.170.130.10">
    <property type="entry name" value="TonB-dependent receptor, plug domain"/>
    <property type="match status" value="1"/>
</dbReference>
<dbReference type="InterPro" id="IPR039426">
    <property type="entry name" value="TonB-dep_rcpt-like"/>
</dbReference>
<evidence type="ECO:0000259" key="3">
    <source>
        <dbReference type="Pfam" id="PF07715"/>
    </source>
</evidence>
<keyword evidence="5" id="KW-1185">Reference proteome</keyword>
<dbReference type="Proteomes" id="UP000019151">
    <property type="component" value="Plasmid 1"/>
</dbReference>
<dbReference type="GO" id="GO:0015344">
    <property type="term" value="F:siderophore uptake transmembrane transporter activity"/>
    <property type="evidence" value="ECO:0007669"/>
    <property type="project" value="TreeGrafter"/>
</dbReference>
<dbReference type="InterPro" id="IPR012910">
    <property type="entry name" value="Plug_dom"/>
</dbReference>
<evidence type="ECO:0000256" key="2">
    <source>
        <dbReference type="PROSITE-ProRule" id="PRU01360"/>
    </source>
</evidence>
<dbReference type="GO" id="GO:0044718">
    <property type="term" value="P:siderophore transmembrane transport"/>
    <property type="evidence" value="ECO:0007669"/>
    <property type="project" value="TreeGrafter"/>
</dbReference>
<dbReference type="AlphaFoldDB" id="W0RPX4"/>
<dbReference type="InParanoid" id="W0RPX4"/>
<keyword evidence="2" id="KW-0998">Cell outer membrane</keyword>
<protein>
    <submittedName>
        <fullName evidence="4">TonB-dependent outer membrane protein SusC/RagA, conserved site</fullName>
    </submittedName>
</protein>
<feature type="domain" description="TonB-dependent receptor plug" evidence="3">
    <location>
        <begin position="41"/>
        <end position="149"/>
    </location>
</feature>
<evidence type="ECO:0000256" key="1">
    <source>
        <dbReference type="ARBA" id="ARBA00022729"/>
    </source>
</evidence>
<dbReference type="NCBIfam" id="TIGR04057">
    <property type="entry name" value="SusC_RagA_signa"/>
    <property type="match status" value="1"/>
</dbReference>
<dbReference type="RefSeq" id="WP_025413734.1">
    <property type="nucleotide sequence ID" value="NZ_CP007129.1"/>
</dbReference>
<keyword evidence="2" id="KW-0813">Transport</keyword>
<proteinExistence type="inferred from homology"/>
<dbReference type="GO" id="GO:0009279">
    <property type="term" value="C:cell outer membrane"/>
    <property type="evidence" value="ECO:0007669"/>
    <property type="project" value="UniProtKB-SubCell"/>
</dbReference>
<dbReference type="HOGENOM" id="CLU_131436_0_0_0"/>
<dbReference type="InterPro" id="IPR023997">
    <property type="entry name" value="TonB-dep_OMP_SusC/RagA_CS"/>
</dbReference>
<dbReference type="PANTHER" id="PTHR30069">
    <property type="entry name" value="TONB-DEPENDENT OUTER MEMBRANE RECEPTOR"/>
    <property type="match status" value="1"/>
</dbReference>
<dbReference type="EMBL" id="CP007129">
    <property type="protein sequence ID" value="AHG92390.1"/>
    <property type="molecule type" value="Genomic_DNA"/>
</dbReference>
<keyword evidence="2" id="KW-0812">Transmembrane</keyword>